<keyword evidence="2" id="KW-1185">Reference proteome</keyword>
<dbReference type="EnsemblMetazoa" id="PPA07564.1">
    <property type="protein sequence ID" value="PPA07564.1"/>
    <property type="gene ID" value="WBGene00097118"/>
</dbReference>
<name>A0A2A6CC26_PRIPA</name>
<dbReference type="OrthoDB" id="5832178at2759"/>
<gene>
    <name evidence="1" type="primary">WBGene00097118</name>
</gene>
<dbReference type="AlphaFoldDB" id="A0A2A6CC26"/>
<dbReference type="Proteomes" id="UP000005239">
    <property type="component" value="Unassembled WGS sequence"/>
</dbReference>
<proteinExistence type="predicted"/>
<protein>
    <submittedName>
        <fullName evidence="1">Ekl-1</fullName>
    </submittedName>
</protein>
<accession>A0A8R1U8L0</accession>
<dbReference type="SUPFAM" id="SSF63748">
    <property type="entry name" value="Tudor/PWWP/MBT"/>
    <property type="match status" value="1"/>
</dbReference>
<dbReference type="InterPro" id="IPR035437">
    <property type="entry name" value="SNase_OB-fold_sf"/>
</dbReference>
<accession>A0A2A6CC26</accession>
<dbReference type="Gene3D" id="2.40.50.90">
    <property type="match status" value="1"/>
</dbReference>
<organism evidence="1 2">
    <name type="scientific">Pristionchus pacificus</name>
    <name type="common">Parasitic nematode worm</name>
    <dbReference type="NCBI Taxonomy" id="54126"/>
    <lineage>
        <taxon>Eukaryota</taxon>
        <taxon>Metazoa</taxon>
        <taxon>Ecdysozoa</taxon>
        <taxon>Nematoda</taxon>
        <taxon>Chromadorea</taxon>
        <taxon>Rhabditida</taxon>
        <taxon>Rhabditina</taxon>
        <taxon>Diplogasteromorpha</taxon>
        <taxon>Diplogasteroidea</taxon>
        <taxon>Neodiplogasteridae</taxon>
        <taxon>Pristionchus</taxon>
    </lineage>
</organism>
<evidence type="ECO:0000313" key="2">
    <source>
        <dbReference type="Proteomes" id="UP000005239"/>
    </source>
</evidence>
<reference evidence="2" key="1">
    <citation type="journal article" date="2008" name="Nat. Genet.">
        <title>The Pristionchus pacificus genome provides a unique perspective on nematode lifestyle and parasitism.</title>
        <authorList>
            <person name="Dieterich C."/>
            <person name="Clifton S.W."/>
            <person name="Schuster L.N."/>
            <person name="Chinwalla A."/>
            <person name="Delehaunty K."/>
            <person name="Dinkelacker I."/>
            <person name="Fulton L."/>
            <person name="Fulton R."/>
            <person name="Godfrey J."/>
            <person name="Minx P."/>
            <person name="Mitreva M."/>
            <person name="Roeseler W."/>
            <person name="Tian H."/>
            <person name="Witte H."/>
            <person name="Yang S.P."/>
            <person name="Wilson R.K."/>
            <person name="Sommer R.J."/>
        </authorList>
    </citation>
    <scope>NUCLEOTIDE SEQUENCE [LARGE SCALE GENOMIC DNA]</scope>
    <source>
        <strain evidence="2">PS312</strain>
    </source>
</reference>
<sequence length="648" mass="74362">MNSSLEKRWRRDSSPIFSTKRIMGKNNTEKQIRIEEKELLPNGFFTKDGVRVCKINRVPMITTAEVTVVAAHSPSLIFVRITNHIRDKLVLREPSKVAPLDEHELVEFYYVMCPIEERAYGRARILKIIKDPKDSTKKLVQLILIDDGTIVWADSTSLVSMDPDRSTGVKDFAYHPWQVQAISLAGIRPKKTPQNLDQKWSENVTKRLQRLVNGYQTFKVKAVTLSMTNNDYGVASVASLFGLHVRKEAEEGEIRSRNHNLLPEEIDIGSMLAGGLPREVEAIRLYDGKKQERFEMRMTEDEKKQSKMEPFIEDYRKQCIMGWKDDVKENEERADSWANNLNSVEIKDWTLEELESKKYTYQSRIYISLEGAHTISPWEFYGRPIKIVVDKEEVEKVEKEGGEENCDPSGGEMQIKEAVMLGQADAMLKGNNVLKNHATELDLYYSKDGNRKQITKEEIERVHSDNGRVYGICQASESRAEYTGQWQRVEVLQTNEISAIVRFLDSGGTDMVMYGALFHINPIHTIEPALCVQLCVHGMKCAGKESWTGGGSSNEKHKSIELFRRLMREDLPLSLSVYRTSDYLIPHEDFLREQRSKREAFMRKGVMFVNEMKVHGGTDDILAELRDPSLNLVRKDPYAPFQIKTPSN</sequence>
<reference evidence="1" key="2">
    <citation type="submission" date="2022-06" db="UniProtKB">
        <authorList>
            <consortium name="EnsemblMetazoa"/>
        </authorList>
    </citation>
    <scope>IDENTIFICATION</scope>
    <source>
        <strain evidence="1">PS312</strain>
    </source>
</reference>
<dbReference type="Gene3D" id="2.30.30.140">
    <property type="match status" value="1"/>
</dbReference>
<evidence type="ECO:0000313" key="1">
    <source>
        <dbReference type="EnsemblMetazoa" id="PPA07564.1"/>
    </source>
</evidence>